<organism evidence="4 5">
    <name type="scientific">Cudoniella acicularis</name>
    <dbReference type="NCBI Taxonomy" id="354080"/>
    <lineage>
        <taxon>Eukaryota</taxon>
        <taxon>Fungi</taxon>
        <taxon>Dikarya</taxon>
        <taxon>Ascomycota</taxon>
        <taxon>Pezizomycotina</taxon>
        <taxon>Leotiomycetes</taxon>
        <taxon>Helotiales</taxon>
        <taxon>Tricladiaceae</taxon>
        <taxon>Cudoniella</taxon>
    </lineage>
</organism>
<evidence type="ECO:0000259" key="3">
    <source>
        <dbReference type="Pfam" id="PF00296"/>
    </source>
</evidence>
<dbReference type="InterPro" id="IPR036661">
    <property type="entry name" value="Luciferase-like_sf"/>
</dbReference>
<dbReference type="Proteomes" id="UP000566819">
    <property type="component" value="Unassembled WGS sequence"/>
</dbReference>
<dbReference type="EMBL" id="JAAMPI010000187">
    <property type="protein sequence ID" value="KAF4634401.1"/>
    <property type="molecule type" value="Genomic_DNA"/>
</dbReference>
<dbReference type="InterPro" id="IPR016215">
    <property type="entry name" value="NTA_MOA"/>
</dbReference>
<reference evidence="4 5" key="1">
    <citation type="submission" date="2020-03" db="EMBL/GenBank/DDBJ databases">
        <title>Draft Genome Sequence of Cudoniella acicularis.</title>
        <authorList>
            <person name="Buettner E."/>
            <person name="Kellner H."/>
        </authorList>
    </citation>
    <scope>NUCLEOTIDE SEQUENCE [LARGE SCALE GENOMIC DNA]</scope>
    <source>
        <strain evidence="4 5">DSM 108380</strain>
    </source>
</reference>
<dbReference type="SUPFAM" id="SSF51679">
    <property type="entry name" value="Bacterial luciferase-like"/>
    <property type="match status" value="1"/>
</dbReference>
<dbReference type="PANTHER" id="PTHR30011:SF41">
    <property type="entry name" value="XENOBIOTIC COMPOUND MONOOXYGENASE, DSZA FAMILY (AFU_ORTHOLOGUE AFUA_3G15040)"/>
    <property type="match status" value="1"/>
</dbReference>
<dbReference type="Gene3D" id="3.20.20.30">
    <property type="entry name" value="Luciferase-like domain"/>
    <property type="match status" value="1"/>
</dbReference>
<comment type="caution">
    <text evidence="4">The sequence shown here is derived from an EMBL/GenBank/DDBJ whole genome shotgun (WGS) entry which is preliminary data.</text>
</comment>
<feature type="domain" description="Luciferase-like" evidence="3">
    <location>
        <begin position="76"/>
        <end position="344"/>
    </location>
</feature>
<evidence type="ECO:0000313" key="4">
    <source>
        <dbReference type="EMBL" id="KAF4634401.1"/>
    </source>
</evidence>
<name>A0A8H4RSQ1_9HELO</name>
<feature type="region of interest" description="Disordered" evidence="2">
    <location>
        <begin position="25"/>
        <end position="51"/>
    </location>
</feature>
<dbReference type="AlphaFoldDB" id="A0A8H4RSQ1"/>
<keyword evidence="5" id="KW-1185">Reference proteome</keyword>
<accession>A0A8H4RSQ1</accession>
<dbReference type="InterPro" id="IPR011251">
    <property type="entry name" value="Luciferase-like_dom"/>
</dbReference>
<sequence>MASTWPKIERRVEIVFVEQKYRIRPQIQSPNSHPRRNRQRPSQKEASHPQRLRLQFRRPSRTRSLETPQKQTDYTKLNFWTDLAILLEKENFHALFLADILGPYDVYKGPHNHGPVVTSAAVFPVNDPLYTVPAMAAVTKNLAFGITASTTYKQPYALVRRFSTVDHLTDGRIVWNIVTSYLDSAARNFGLSTQVEHDERYQIADEYMDVLYKLWEGSWRDDAVVKDLKNGQYAVSERVRPINHQGKYFTVPGVHICEPSPQPTSFLFQAGTSKSGREFGTKHAEAIFVEGQTPEKVRPSVHTIKNPGQQKYGCDPESIKFIAAINIIVAESDETAKVKRDDLASYGNKEGTLAMFGGWTGIDLSTYSDDEDFRFVKMPAVQSMIYH</sequence>
<dbReference type="GO" id="GO:0016705">
    <property type="term" value="F:oxidoreductase activity, acting on paired donors, with incorporation or reduction of molecular oxygen"/>
    <property type="evidence" value="ECO:0007669"/>
    <property type="project" value="InterPro"/>
</dbReference>
<evidence type="ECO:0000313" key="5">
    <source>
        <dbReference type="Proteomes" id="UP000566819"/>
    </source>
</evidence>
<dbReference type="OrthoDB" id="5561043at2759"/>
<gene>
    <name evidence="4" type="ORF">G7Y89_g3710</name>
</gene>
<evidence type="ECO:0000256" key="2">
    <source>
        <dbReference type="SAM" id="MobiDB-lite"/>
    </source>
</evidence>
<dbReference type="PANTHER" id="PTHR30011">
    <property type="entry name" value="ALKANESULFONATE MONOOXYGENASE-RELATED"/>
    <property type="match status" value="1"/>
</dbReference>
<dbReference type="GO" id="GO:0004497">
    <property type="term" value="F:monooxygenase activity"/>
    <property type="evidence" value="ECO:0007669"/>
    <property type="project" value="InterPro"/>
</dbReference>
<dbReference type="InterPro" id="IPR051260">
    <property type="entry name" value="Diverse_substr_monoxygenases"/>
</dbReference>
<dbReference type="NCBIfam" id="TIGR03860">
    <property type="entry name" value="FMN_nitrolo"/>
    <property type="match status" value="1"/>
</dbReference>
<evidence type="ECO:0000256" key="1">
    <source>
        <dbReference type="ARBA" id="ARBA00033748"/>
    </source>
</evidence>
<comment type="similarity">
    <text evidence="1">Belongs to the NtaA/SnaA/DszA monooxygenase family.</text>
</comment>
<proteinExistence type="inferred from homology"/>
<dbReference type="Pfam" id="PF00296">
    <property type="entry name" value="Bac_luciferase"/>
    <property type="match status" value="1"/>
</dbReference>
<protein>
    <recommendedName>
        <fullName evidence="3">Luciferase-like domain-containing protein</fullName>
    </recommendedName>
</protein>